<feature type="non-terminal residue" evidence="1">
    <location>
        <position position="1"/>
    </location>
</feature>
<accession>A0A1A8P4A2</accession>
<protein>
    <submittedName>
        <fullName evidence="1">Chromosome 4 open reading frame 22</fullName>
    </submittedName>
</protein>
<name>A0A1A8P4A2_9TELE</name>
<reference evidence="1" key="2">
    <citation type="submission" date="2016-06" db="EMBL/GenBank/DDBJ databases">
        <title>The genome of a short-lived fish provides insights into sex chromosome evolution and the genetic control of aging.</title>
        <authorList>
            <person name="Reichwald K."/>
            <person name="Felder M."/>
            <person name="Petzold A."/>
            <person name="Koch P."/>
            <person name="Groth M."/>
            <person name="Platzer M."/>
        </authorList>
    </citation>
    <scope>NUCLEOTIDE SEQUENCE</scope>
    <source>
        <tissue evidence="1">Brain</tissue>
    </source>
</reference>
<gene>
    <name evidence="1" type="primary">C5H4ORF22</name>
</gene>
<proteinExistence type="predicted"/>
<reference evidence="1" key="1">
    <citation type="submission" date="2016-05" db="EMBL/GenBank/DDBJ databases">
        <authorList>
            <person name="Lavstsen T."/>
            <person name="Jespersen J.S."/>
        </authorList>
    </citation>
    <scope>NUCLEOTIDE SEQUENCE</scope>
    <source>
        <tissue evidence="1">Brain</tissue>
    </source>
</reference>
<dbReference type="EMBL" id="HAEH01005278">
    <property type="protein sequence ID" value="SBR76103.1"/>
    <property type="molecule type" value="Transcribed_RNA"/>
</dbReference>
<dbReference type="AlphaFoldDB" id="A0A1A8P4A2"/>
<organism evidence="1">
    <name type="scientific">Nothobranchius rachovii</name>
    <name type="common">bluefin notho</name>
    <dbReference type="NCBI Taxonomy" id="451742"/>
    <lineage>
        <taxon>Eukaryota</taxon>
        <taxon>Metazoa</taxon>
        <taxon>Chordata</taxon>
        <taxon>Craniata</taxon>
        <taxon>Vertebrata</taxon>
        <taxon>Euteleostomi</taxon>
        <taxon>Actinopterygii</taxon>
        <taxon>Neopterygii</taxon>
        <taxon>Teleostei</taxon>
        <taxon>Neoteleostei</taxon>
        <taxon>Acanthomorphata</taxon>
        <taxon>Ovalentaria</taxon>
        <taxon>Atherinomorphae</taxon>
        <taxon>Cyprinodontiformes</taxon>
        <taxon>Nothobranchiidae</taxon>
        <taxon>Nothobranchius</taxon>
    </lineage>
</organism>
<sequence>RVAAVVWINLLASDSVPAFRFLLVRTPPGRSYSQTSTSMLSSWTTASEASELQRLLPAPVFMLVGSGSL</sequence>
<evidence type="ECO:0000313" key="1">
    <source>
        <dbReference type="EMBL" id="SBR76103.1"/>
    </source>
</evidence>